<reference evidence="7" key="1">
    <citation type="submission" date="2013-11" db="EMBL/GenBank/DDBJ databases">
        <title>Genome sequence of the fusiform rust pathogen reveals effectors for host alternation and coevolution with pine.</title>
        <authorList>
            <consortium name="DOE Joint Genome Institute"/>
            <person name="Smith K."/>
            <person name="Pendleton A."/>
            <person name="Kubisiak T."/>
            <person name="Anderson C."/>
            <person name="Salamov A."/>
            <person name="Aerts A."/>
            <person name="Riley R."/>
            <person name="Clum A."/>
            <person name="Lindquist E."/>
            <person name="Ence D."/>
            <person name="Campbell M."/>
            <person name="Kronenberg Z."/>
            <person name="Feau N."/>
            <person name="Dhillon B."/>
            <person name="Hamelin R."/>
            <person name="Burleigh J."/>
            <person name="Smith J."/>
            <person name="Yandell M."/>
            <person name="Nelson C."/>
            <person name="Grigoriev I."/>
            <person name="Davis J."/>
        </authorList>
    </citation>
    <scope>NUCLEOTIDE SEQUENCE</scope>
    <source>
        <strain evidence="7">G11</strain>
    </source>
</reference>
<feature type="compositionally biased region" description="Polar residues" evidence="5">
    <location>
        <begin position="54"/>
        <end position="66"/>
    </location>
</feature>
<keyword evidence="2 6" id="KW-0812">Transmembrane</keyword>
<dbReference type="OrthoDB" id="242866at2759"/>
<comment type="caution">
    <text evidence="7">The sequence shown here is derived from an EMBL/GenBank/DDBJ whole genome shotgun (WGS) entry which is preliminary data.</text>
</comment>
<evidence type="ECO:0000256" key="3">
    <source>
        <dbReference type="ARBA" id="ARBA00022989"/>
    </source>
</evidence>
<feature type="compositionally biased region" description="Polar residues" evidence="5">
    <location>
        <begin position="24"/>
        <end position="38"/>
    </location>
</feature>
<evidence type="ECO:0000256" key="2">
    <source>
        <dbReference type="ARBA" id="ARBA00022692"/>
    </source>
</evidence>
<evidence type="ECO:0000313" key="7">
    <source>
        <dbReference type="EMBL" id="KAG0152142.1"/>
    </source>
</evidence>
<gene>
    <name evidence="7" type="ORF">CROQUDRAFT_667466</name>
</gene>
<feature type="transmembrane region" description="Helical" evidence="6">
    <location>
        <begin position="198"/>
        <end position="220"/>
    </location>
</feature>
<keyword evidence="8" id="KW-1185">Reference proteome</keyword>
<feature type="transmembrane region" description="Helical" evidence="6">
    <location>
        <begin position="137"/>
        <end position="155"/>
    </location>
</feature>
<sequence>MAAYRQENPFQDPTTHGLDANPFSDPTVQGALSSQVEYQDTGYPVDSPAYPGLESTSSLGPSTVVSGRSDDTAARLAEIKRKEAELEQRERSLGQREEHVKSYGKNNWPPFYPIFFHDIDVEIPIEKRADVTTIYRGWLLLVLVLCWNMFSSIFLLTSGANAGGADLGSGIFYLPFVTILSFLLWYRPVYNAYAKEHSLFYLLYFVFGGFHVGFCCYMLIGIPGTGSAGLINTIAAFGRGAILTGVFCIIATIGWAALSAGNAWMWRAVWKHWHDKGHTFSQAKEEVATSGLKAYFGRGQKSVDHS</sequence>
<proteinExistence type="predicted"/>
<dbReference type="EMBL" id="MU167209">
    <property type="protein sequence ID" value="KAG0152142.1"/>
    <property type="molecule type" value="Genomic_DNA"/>
</dbReference>
<feature type="transmembrane region" description="Helical" evidence="6">
    <location>
        <begin position="167"/>
        <end position="186"/>
    </location>
</feature>
<dbReference type="AlphaFoldDB" id="A0A9P6NV29"/>
<dbReference type="PANTHER" id="PTHR10687:SF90">
    <property type="entry name" value="SECRETORY CARRIER MEMBRANE PROTEIN"/>
    <property type="match status" value="1"/>
</dbReference>
<evidence type="ECO:0000256" key="1">
    <source>
        <dbReference type="ARBA" id="ARBA00004141"/>
    </source>
</evidence>
<organism evidence="7 8">
    <name type="scientific">Cronartium quercuum f. sp. fusiforme G11</name>
    <dbReference type="NCBI Taxonomy" id="708437"/>
    <lineage>
        <taxon>Eukaryota</taxon>
        <taxon>Fungi</taxon>
        <taxon>Dikarya</taxon>
        <taxon>Basidiomycota</taxon>
        <taxon>Pucciniomycotina</taxon>
        <taxon>Pucciniomycetes</taxon>
        <taxon>Pucciniales</taxon>
        <taxon>Coleosporiaceae</taxon>
        <taxon>Cronartium</taxon>
    </lineage>
</organism>
<evidence type="ECO:0000256" key="6">
    <source>
        <dbReference type="SAM" id="Phobius"/>
    </source>
</evidence>
<feature type="region of interest" description="Disordered" evidence="5">
    <location>
        <begin position="1"/>
        <end position="70"/>
    </location>
</feature>
<accession>A0A9P6NV29</accession>
<evidence type="ECO:0000256" key="4">
    <source>
        <dbReference type="ARBA" id="ARBA00023136"/>
    </source>
</evidence>
<protein>
    <recommendedName>
        <fullName evidence="9">Secretory carrier-associated membrane protein</fullName>
    </recommendedName>
</protein>
<dbReference type="PANTHER" id="PTHR10687">
    <property type="entry name" value="SECRETORY CARRIER-ASSOCIATED MEMBRANE PROTEIN SCAMP"/>
    <property type="match status" value="1"/>
</dbReference>
<keyword evidence="3 6" id="KW-1133">Transmembrane helix</keyword>
<dbReference type="Proteomes" id="UP000886653">
    <property type="component" value="Unassembled WGS sequence"/>
</dbReference>
<keyword evidence="4 6" id="KW-0472">Membrane</keyword>
<dbReference type="Pfam" id="PF04144">
    <property type="entry name" value="SCAMP"/>
    <property type="match status" value="1"/>
</dbReference>
<dbReference type="GO" id="GO:0015031">
    <property type="term" value="P:protein transport"/>
    <property type="evidence" value="ECO:0007669"/>
    <property type="project" value="InterPro"/>
</dbReference>
<dbReference type="GO" id="GO:0032588">
    <property type="term" value="C:trans-Golgi network membrane"/>
    <property type="evidence" value="ECO:0007669"/>
    <property type="project" value="TreeGrafter"/>
</dbReference>
<comment type="subcellular location">
    <subcellularLocation>
        <location evidence="1">Membrane</location>
        <topology evidence="1">Multi-pass membrane protein</topology>
    </subcellularLocation>
</comment>
<name>A0A9P6NV29_9BASI</name>
<dbReference type="InterPro" id="IPR007273">
    <property type="entry name" value="SCAMP"/>
</dbReference>
<evidence type="ECO:0000313" key="8">
    <source>
        <dbReference type="Proteomes" id="UP000886653"/>
    </source>
</evidence>
<evidence type="ECO:0000256" key="5">
    <source>
        <dbReference type="SAM" id="MobiDB-lite"/>
    </source>
</evidence>
<evidence type="ECO:0008006" key="9">
    <source>
        <dbReference type="Google" id="ProtNLM"/>
    </source>
</evidence>
<feature type="transmembrane region" description="Helical" evidence="6">
    <location>
        <begin position="240"/>
        <end position="266"/>
    </location>
</feature>
<dbReference type="GO" id="GO:0055038">
    <property type="term" value="C:recycling endosome membrane"/>
    <property type="evidence" value="ECO:0007669"/>
    <property type="project" value="TreeGrafter"/>
</dbReference>